<feature type="chain" id="PRO_5047275445" evidence="8">
    <location>
        <begin position="18"/>
        <end position="761"/>
    </location>
</feature>
<evidence type="ECO:0000256" key="5">
    <source>
        <dbReference type="ARBA" id="ARBA00022729"/>
    </source>
</evidence>
<evidence type="ECO:0000256" key="2">
    <source>
        <dbReference type="ARBA" id="ARBA00008163"/>
    </source>
</evidence>
<comment type="similarity">
    <text evidence="2">Belongs to the OmpP1/FadL family.</text>
</comment>
<evidence type="ECO:0000313" key="9">
    <source>
        <dbReference type="EMBL" id="XAM18757.1"/>
    </source>
</evidence>
<sequence>MLRLFIYAGLCCCLSFASGFRISEQSLKSTALNSAYVAGAFGADSVYYNPANMGFSHPLSDNDKHDLDITLTGIFIPGFAFTTDTSTKNIGEGSINWGLSTTTTLGIDPSMANLANSFLGVDLTKPIEVPSEVKNQNGEWGFSEKGALVAGSADSTFFPVPKIFYKSKSAKSKWGNFNWGVSFTAPSGLAMNWNGEAGAFLRNVMIAMVELSPSLSWNYNERIAIGVSPRILYGMGNFANTVFVPLGTREKPGEVITNIKDFDEIPSSMVPEAMAQLIYAVNTAQGNALAALAGLGVGGGGHLNNKLRYGLPTLFNPEAWFGMPSPDVFNQYIDEERQVIDIAGYNQKVAEINATIKQNWETYQGEWANGHLDWRYNDKTCVDQTTICLPTFFNQVPNQTYKTTINGVERDGYKFVNGVNYCIQNGYSTSGFFGCGNLGDTMTKAKQLGAYVNCYTGTFYDFNGNLQTNNPGPCAYPKPTEKDEDGAPRGYLPLMDAKQVAEAFGMGDMDITTHLVGATKVDQKSDGADLAFGYKVAMSVRPFESKQTTLSIVYTSPVTFNLKGSLDATTYIGGSVGDVNMRADLNLTTTLPSTMQIALMHYFGRLGIELVYEKIYWSKGDKFAFNFSKPRFTPLSGMVLQFSPQQLESMMDLADYGAVAMGDGWQDTIALRLGITYLTRKNTLLMFSAAFDQSPVSQDKLGIPDSNAYMFGVGLRKNLNEKWSYGLAYSLSLKDGRKSIYQSGGGVGQLHLFSASFGYQF</sequence>
<name>A0ABZ3F6G8_9HELI</name>
<evidence type="ECO:0000256" key="1">
    <source>
        <dbReference type="ARBA" id="ARBA00004571"/>
    </source>
</evidence>
<evidence type="ECO:0000256" key="8">
    <source>
        <dbReference type="SAM" id="SignalP"/>
    </source>
</evidence>
<organism evidence="9 10">
    <name type="scientific">Helicobacter mastomyrinus</name>
    <dbReference type="NCBI Taxonomy" id="287948"/>
    <lineage>
        <taxon>Bacteria</taxon>
        <taxon>Pseudomonadati</taxon>
        <taxon>Campylobacterota</taxon>
        <taxon>Epsilonproteobacteria</taxon>
        <taxon>Campylobacterales</taxon>
        <taxon>Helicobacteraceae</taxon>
        <taxon>Helicobacter</taxon>
    </lineage>
</organism>
<evidence type="ECO:0000256" key="3">
    <source>
        <dbReference type="ARBA" id="ARBA00022452"/>
    </source>
</evidence>
<comment type="subcellular location">
    <subcellularLocation>
        <location evidence="1">Cell outer membrane</location>
        <topology evidence="1">Multi-pass membrane protein</topology>
    </subcellularLocation>
</comment>
<dbReference type="Gene3D" id="2.40.160.60">
    <property type="entry name" value="Outer membrane protein transport protein (OMPP1/FadL/TodX)"/>
    <property type="match status" value="2"/>
</dbReference>
<evidence type="ECO:0000256" key="7">
    <source>
        <dbReference type="ARBA" id="ARBA00023237"/>
    </source>
</evidence>
<proteinExistence type="inferred from homology"/>
<keyword evidence="5 8" id="KW-0732">Signal</keyword>
<keyword evidence="3" id="KW-1134">Transmembrane beta strand</keyword>
<keyword evidence="6" id="KW-0472">Membrane</keyword>
<dbReference type="SUPFAM" id="SSF56935">
    <property type="entry name" value="Porins"/>
    <property type="match status" value="1"/>
</dbReference>
<gene>
    <name evidence="9" type="ORF">V3I05_03495</name>
</gene>
<protein>
    <submittedName>
        <fullName evidence="9">Outer membrane protein transport protein</fullName>
    </submittedName>
</protein>
<dbReference type="RefSeq" id="WP_300451940.1">
    <property type="nucleotide sequence ID" value="NZ_CP145316.1"/>
</dbReference>
<accession>A0ABZ3F6G8</accession>
<dbReference type="EMBL" id="CP145316">
    <property type="protein sequence ID" value="XAM18757.1"/>
    <property type="molecule type" value="Genomic_DNA"/>
</dbReference>
<dbReference type="Proteomes" id="UP001434737">
    <property type="component" value="Chromosome"/>
</dbReference>
<dbReference type="PANTHER" id="PTHR35093">
    <property type="entry name" value="OUTER MEMBRANE PROTEIN NMB0088-RELATED"/>
    <property type="match status" value="1"/>
</dbReference>
<evidence type="ECO:0000313" key="10">
    <source>
        <dbReference type="Proteomes" id="UP001434737"/>
    </source>
</evidence>
<dbReference type="PANTHER" id="PTHR35093:SF8">
    <property type="entry name" value="OUTER MEMBRANE PROTEIN NMB0088-RELATED"/>
    <property type="match status" value="1"/>
</dbReference>
<evidence type="ECO:0000256" key="6">
    <source>
        <dbReference type="ARBA" id="ARBA00023136"/>
    </source>
</evidence>
<evidence type="ECO:0000256" key="4">
    <source>
        <dbReference type="ARBA" id="ARBA00022692"/>
    </source>
</evidence>
<dbReference type="Pfam" id="PF03349">
    <property type="entry name" value="Toluene_X"/>
    <property type="match status" value="1"/>
</dbReference>
<dbReference type="InterPro" id="IPR005017">
    <property type="entry name" value="OMPP1/FadL/TodX"/>
</dbReference>
<reference evidence="9 10" key="1">
    <citation type="submission" date="2024-02" db="EMBL/GenBank/DDBJ databases">
        <title>Genome and pathogenicity analysis of Helicobacter mastomyrinus isolated from mice.</title>
        <authorList>
            <person name="Zhu L."/>
        </authorList>
    </citation>
    <scope>NUCLEOTIDE SEQUENCE [LARGE SCALE GENOMIC DNA]</scope>
    <source>
        <strain evidence="9 10">Hm-17</strain>
    </source>
</reference>
<feature type="signal peptide" evidence="8">
    <location>
        <begin position="1"/>
        <end position="17"/>
    </location>
</feature>
<keyword evidence="10" id="KW-1185">Reference proteome</keyword>
<keyword evidence="7" id="KW-0998">Cell outer membrane</keyword>
<keyword evidence="4" id="KW-0812">Transmembrane</keyword>